<dbReference type="SUPFAM" id="SSF55194">
    <property type="entry name" value="Ribosome recycling factor, RRF"/>
    <property type="match status" value="1"/>
</dbReference>
<accession>A0A4V4HR09</accession>
<evidence type="ECO:0000259" key="7">
    <source>
        <dbReference type="Pfam" id="PF01765"/>
    </source>
</evidence>
<evidence type="ECO:0000256" key="6">
    <source>
        <dbReference type="HAMAP-Rule" id="MF_00040"/>
    </source>
</evidence>
<dbReference type="InterPro" id="IPR002661">
    <property type="entry name" value="Ribosome_recyc_fac"/>
</dbReference>
<dbReference type="FunFam" id="1.10.132.20:FF:000001">
    <property type="entry name" value="Ribosome-recycling factor"/>
    <property type="match status" value="1"/>
</dbReference>
<gene>
    <name evidence="6" type="primary">frr</name>
    <name evidence="8" type="ORF">FAA86_11415</name>
</gene>
<evidence type="ECO:0000256" key="4">
    <source>
        <dbReference type="ARBA" id="ARBA00022917"/>
    </source>
</evidence>
<comment type="caution">
    <text evidence="8">The sequence shown here is derived from an EMBL/GenBank/DDBJ whole genome shotgun (WGS) entry which is preliminary data.</text>
</comment>
<dbReference type="Gene3D" id="1.10.132.20">
    <property type="entry name" value="Ribosome-recycling factor"/>
    <property type="match status" value="1"/>
</dbReference>
<evidence type="ECO:0000313" key="8">
    <source>
        <dbReference type="EMBL" id="THV35936.1"/>
    </source>
</evidence>
<comment type="similarity">
    <text evidence="2 6">Belongs to the RRF family.</text>
</comment>
<name>A0A4V4HR09_9HYPH</name>
<dbReference type="CDD" id="cd00520">
    <property type="entry name" value="RRF"/>
    <property type="match status" value="1"/>
</dbReference>
<sequence>MTAGVDLNDIKRRMDGAINAFKNDIASLRTGRASANVLDPVVVEAYGSRVPLNQVANVTVPEPRMLGVSIWDKSMVGAVDRAIREANLGLNPIVDGQNLRIPLPELNEERRKSLVKVAHDYAEKAKVAIRHVRRDGMDSLKKAEKDGDISQDDSRSLADKVQKMTDETIVDVDRLLADKEKEIMQV</sequence>
<dbReference type="Pfam" id="PF01765">
    <property type="entry name" value="RRF"/>
    <property type="match status" value="1"/>
</dbReference>
<keyword evidence="3 6" id="KW-0963">Cytoplasm</keyword>
<keyword evidence="4 6" id="KW-0648">Protein biosynthesis</keyword>
<dbReference type="Gene3D" id="3.30.1360.40">
    <property type="match status" value="1"/>
</dbReference>
<dbReference type="PANTHER" id="PTHR20982:SF3">
    <property type="entry name" value="MITOCHONDRIAL RIBOSOME RECYCLING FACTOR PSEUDO 1"/>
    <property type="match status" value="1"/>
</dbReference>
<evidence type="ECO:0000313" key="9">
    <source>
        <dbReference type="Proteomes" id="UP000307378"/>
    </source>
</evidence>
<dbReference type="GO" id="GO:0005829">
    <property type="term" value="C:cytosol"/>
    <property type="evidence" value="ECO:0007669"/>
    <property type="project" value="GOC"/>
</dbReference>
<dbReference type="GO" id="GO:0043023">
    <property type="term" value="F:ribosomal large subunit binding"/>
    <property type="evidence" value="ECO:0007669"/>
    <property type="project" value="TreeGrafter"/>
</dbReference>
<comment type="function">
    <text evidence="5 6">Responsible for the release of ribosomes from messenger RNA at the termination of protein biosynthesis. May increase the efficiency of translation by recycling ribosomes from one round of translation to another.</text>
</comment>
<dbReference type="FunFam" id="3.30.1360.40:FF:000001">
    <property type="entry name" value="Ribosome-recycling factor"/>
    <property type="match status" value="1"/>
</dbReference>
<dbReference type="PANTHER" id="PTHR20982">
    <property type="entry name" value="RIBOSOME RECYCLING FACTOR"/>
    <property type="match status" value="1"/>
</dbReference>
<dbReference type="NCBIfam" id="TIGR00496">
    <property type="entry name" value="frr"/>
    <property type="match status" value="1"/>
</dbReference>
<dbReference type="InterPro" id="IPR023584">
    <property type="entry name" value="Ribosome_recyc_fac_dom"/>
</dbReference>
<evidence type="ECO:0000256" key="3">
    <source>
        <dbReference type="ARBA" id="ARBA00022490"/>
    </source>
</evidence>
<reference evidence="8 9" key="1">
    <citation type="submission" date="2019-04" db="EMBL/GenBank/DDBJ databases">
        <title>genome sequence of strain W3.</title>
        <authorList>
            <person name="Gao J."/>
            <person name="Sun J."/>
        </authorList>
    </citation>
    <scope>NUCLEOTIDE SEQUENCE [LARGE SCALE GENOMIC DNA]</scope>
    <source>
        <strain evidence="8 9">W3</strain>
    </source>
</reference>
<feature type="domain" description="Ribosome recycling factor" evidence="7">
    <location>
        <begin position="21"/>
        <end position="184"/>
    </location>
</feature>
<dbReference type="InterPro" id="IPR036191">
    <property type="entry name" value="RRF_sf"/>
</dbReference>
<organism evidence="8 9">
    <name type="scientific">Rhizobium rosettiformans W3</name>
    <dbReference type="NCBI Taxonomy" id="538378"/>
    <lineage>
        <taxon>Bacteria</taxon>
        <taxon>Pseudomonadati</taxon>
        <taxon>Pseudomonadota</taxon>
        <taxon>Alphaproteobacteria</taxon>
        <taxon>Hyphomicrobiales</taxon>
        <taxon>Rhizobiaceae</taxon>
        <taxon>Rhizobium/Agrobacterium group</taxon>
        <taxon>Rhizobium</taxon>
    </lineage>
</organism>
<dbReference type="RefSeq" id="WP_113461229.1">
    <property type="nucleotide sequence ID" value="NZ_STGU01000005.1"/>
</dbReference>
<protein>
    <recommendedName>
        <fullName evidence="6">Ribosome-recycling factor</fullName>
        <shortName evidence="6">RRF</shortName>
    </recommendedName>
    <alternativeName>
        <fullName evidence="6">Ribosome-releasing factor</fullName>
    </alternativeName>
</protein>
<evidence type="ECO:0000256" key="1">
    <source>
        <dbReference type="ARBA" id="ARBA00004496"/>
    </source>
</evidence>
<evidence type="ECO:0000256" key="5">
    <source>
        <dbReference type="ARBA" id="ARBA00025050"/>
    </source>
</evidence>
<comment type="subcellular location">
    <subcellularLocation>
        <location evidence="1 6">Cytoplasm</location>
    </subcellularLocation>
</comment>
<evidence type="ECO:0000256" key="2">
    <source>
        <dbReference type="ARBA" id="ARBA00005912"/>
    </source>
</evidence>
<dbReference type="GO" id="GO:0002184">
    <property type="term" value="P:cytoplasmic translational termination"/>
    <property type="evidence" value="ECO:0007669"/>
    <property type="project" value="TreeGrafter"/>
</dbReference>
<proteinExistence type="inferred from homology"/>
<dbReference type="EMBL" id="STGU01000005">
    <property type="protein sequence ID" value="THV35936.1"/>
    <property type="molecule type" value="Genomic_DNA"/>
</dbReference>
<dbReference type="AlphaFoldDB" id="A0A4V4HR09"/>
<dbReference type="HAMAP" id="MF_00040">
    <property type="entry name" value="RRF"/>
    <property type="match status" value="1"/>
</dbReference>
<dbReference type="Proteomes" id="UP000307378">
    <property type="component" value="Unassembled WGS sequence"/>
</dbReference>